<accession>A0ABT9TYL4</accession>
<keyword evidence="4" id="KW-1185">Reference proteome</keyword>
<dbReference type="RefSeq" id="WP_307201141.1">
    <property type="nucleotide sequence ID" value="NZ_JAUSSU010000002.1"/>
</dbReference>
<sequence length="170" mass="18251">MKKSIRSAIYMLVLAGFVLGGCSNNAHEAHNEETSSHEGQHHTASGDLQERTASLAELPSFLNAASPTIRTAYAVAASLTDTLPYIPCYCGCGESAGHRSNLNCFIAEVKEDGSVVWDDHGTRCGVCMEIAVKTAAMKESGVELERIRQIIDDAYKEGYAKPTLTELPSA</sequence>
<feature type="chain" id="PRO_5046864117" evidence="2">
    <location>
        <begin position="29"/>
        <end position="170"/>
    </location>
</feature>
<dbReference type="Proteomes" id="UP001229346">
    <property type="component" value="Unassembled WGS sequence"/>
</dbReference>
<dbReference type="Pfam" id="PF13798">
    <property type="entry name" value="PCYCGC"/>
    <property type="match status" value="1"/>
</dbReference>
<feature type="compositionally biased region" description="Basic and acidic residues" evidence="1">
    <location>
        <begin position="28"/>
        <end position="41"/>
    </location>
</feature>
<gene>
    <name evidence="3" type="ORF">J2T15_000717</name>
</gene>
<dbReference type="PROSITE" id="PS51257">
    <property type="entry name" value="PROKAR_LIPOPROTEIN"/>
    <property type="match status" value="1"/>
</dbReference>
<evidence type="ECO:0000313" key="3">
    <source>
        <dbReference type="EMBL" id="MDQ0111284.1"/>
    </source>
</evidence>
<organism evidence="3 4">
    <name type="scientific">Paenibacillus harenae</name>
    <dbReference type="NCBI Taxonomy" id="306543"/>
    <lineage>
        <taxon>Bacteria</taxon>
        <taxon>Bacillati</taxon>
        <taxon>Bacillota</taxon>
        <taxon>Bacilli</taxon>
        <taxon>Bacillales</taxon>
        <taxon>Paenibacillaceae</taxon>
        <taxon>Paenibacillus</taxon>
    </lineage>
</organism>
<dbReference type="InterPro" id="IPR025673">
    <property type="entry name" value="PCYCGC"/>
</dbReference>
<name>A0ABT9TYL4_PAEHA</name>
<dbReference type="EMBL" id="JAUSSU010000002">
    <property type="protein sequence ID" value="MDQ0111284.1"/>
    <property type="molecule type" value="Genomic_DNA"/>
</dbReference>
<evidence type="ECO:0000256" key="1">
    <source>
        <dbReference type="SAM" id="MobiDB-lite"/>
    </source>
</evidence>
<proteinExistence type="predicted"/>
<evidence type="ECO:0000256" key="2">
    <source>
        <dbReference type="SAM" id="SignalP"/>
    </source>
</evidence>
<reference evidence="3 4" key="1">
    <citation type="submission" date="2023-07" db="EMBL/GenBank/DDBJ databases">
        <title>Sorghum-associated microbial communities from plants grown in Nebraska, USA.</title>
        <authorList>
            <person name="Schachtman D."/>
        </authorList>
    </citation>
    <scope>NUCLEOTIDE SEQUENCE [LARGE SCALE GENOMIC DNA]</scope>
    <source>
        <strain evidence="3 4">CC482</strain>
    </source>
</reference>
<keyword evidence="3" id="KW-0449">Lipoprotein</keyword>
<keyword evidence="2" id="KW-0732">Signal</keyword>
<feature type="signal peptide" evidence="2">
    <location>
        <begin position="1"/>
        <end position="28"/>
    </location>
</feature>
<comment type="caution">
    <text evidence="3">The sequence shown here is derived from an EMBL/GenBank/DDBJ whole genome shotgun (WGS) entry which is preliminary data.</text>
</comment>
<protein>
    <submittedName>
        <fullName evidence="3">Outer membrane murein-binding lipoprotein Lpp</fullName>
    </submittedName>
</protein>
<evidence type="ECO:0000313" key="4">
    <source>
        <dbReference type="Proteomes" id="UP001229346"/>
    </source>
</evidence>
<feature type="region of interest" description="Disordered" evidence="1">
    <location>
        <begin position="28"/>
        <end position="47"/>
    </location>
</feature>